<protein>
    <submittedName>
        <fullName evidence="7">VIT1/CCC1 transporter family protein</fullName>
    </submittedName>
</protein>
<gene>
    <name evidence="7" type="ORF">PCC79_14630</name>
</gene>
<evidence type="ECO:0000256" key="1">
    <source>
        <dbReference type="ARBA" id="ARBA00004127"/>
    </source>
</evidence>
<dbReference type="InterPro" id="IPR008217">
    <property type="entry name" value="Ccc1_fam"/>
</dbReference>
<feature type="transmembrane region" description="Helical" evidence="6">
    <location>
        <begin position="137"/>
        <end position="158"/>
    </location>
</feature>
<feature type="transmembrane region" description="Helical" evidence="6">
    <location>
        <begin position="63"/>
        <end position="86"/>
    </location>
</feature>
<feature type="region of interest" description="Disordered" evidence="5">
    <location>
        <begin position="1"/>
        <end position="20"/>
    </location>
</feature>
<keyword evidence="2 6" id="KW-0812">Transmembrane</keyword>
<dbReference type="EMBL" id="CP115965">
    <property type="protein sequence ID" value="WZW98110.1"/>
    <property type="molecule type" value="Genomic_DNA"/>
</dbReference>
<dbReference type="Pfam" id="PF01988">
    <property type="entry name" value="VIT1"/>
    <property type="match status" value="2"/>
</dbReference>
<sequence>MSETPPAAAAPAASQPTPLDVSGSDAGLLNKLRAAVLGANDGIVSIAGMVMGVAGATTDSVSILVAGIAGLVAGALSMAVGEYVSVSAQRDSERALLAREGRPAQQLISAWAAAGASMAAFTAGALVPLLAMVLTPPAFRVAATVAAVVVALSLTGYLSARAGRAPAGVAVARVITGGLLAMAITYGIGALVGTQLG</sequence>
<keyword evidence="4 6" id="KW-0472">Membrane</keyword>
<keyword evidence="8" id="KW-1185">Reference proteome</keyword>
<evidence type="ECO:0000256" key="5">
    <source>
        <dbReference type="SAM" id="MobiDB-lite"/>
    </source>
</evidence>
<feature type="transmembrane region" description="Helical" evidence="6">
    <location>
        <begin position="34"/>
        <end position="57"/>
    </location>
</feature>
<proteinExistence type="predicted"/>
<comment type="subcellular location">
    <subcellularLocation>
        <location evidence="1">Endomembrane system</location>
        <topology evidence="1">Multi-pass membrane protein</topology>
    </subcellularLocation>
</comment>
<evidence type="ECO:0000313" key="8">
    <source>
        <dbReference type="Proteomes" id="UP001434337"/>
    </source>
</evidence>
<accession>A0ABZ3C5P3</accession>
<feature type="transmembrane region" description="Helical" evidence="6">
    <location>
        <begin position="170"/>
        <end position="192"/>
    </location>
</feature>
<evidence type="ECO:0000256" key="2">
    <source>
        <dbReference type="ARBA" id="ARBA00022692"/>
    </source>
</evidence>
<dbReference type="PANTHER" id="PTHR31851">
    <property type="entry name" value="FE(2+)/MN(2+) TRANSPORTER PCL1"/>
    <property type="match status" value="1"/>
</dbReference>
<dbReference type="Proteomes" id="UP001434337">
    <property type="component" value="Chromosome"/>
</dbReference>
<name>A0ABZ3C5P3_9ACTN</name>
<organism evidence="7 8">
    <name type="scientific">Propioniciclava soli</name>
    <dbReference type="NCBI Taxonomy" id="2775081"/>
    <lineage>
        <taxon>Bacteria</taxon>
        <taxon>Bacillati</taxon>
        <taxon>Actinomycetota</taxon>
        <taxon>Actinomycetes</taxon>
        <taxon>Propionibacteriales</taxon>
        <taxon>Propionibacteriaceae</taxon>
        <taxon>Propioniciclava</taxon>
    </lineage>
</organism>
<feature type="transmembrane region" description="Helical" evidence="6">
    <location>
        <begin position="107"/>
        <end position="131"/>
    </location>
</feature>
<feature type="compositionally biased region" description="Low complexity" evidence="5">
    <location>
        <begin position="1"/>
        <end position="13"/>
    </location>
</feature>
<evidence type="ECO:0000256" key="3">
    <source>
        <dbReference type="ARBA" id="ARBA00022989"/>
    </source>
</evidence>
<reference evidence="7 8" key="1">
    <citation type="journal article" date="2023" name="Environ Microbiome">
        <title>A coral-associated actinobacterium mitigates coral bleaching under heat stress.</title>
        <authorList>
            <person name="Li J."/>
            <person name="Zou Y."/>
            <person name="Li Q."/>
            <person name="Zhang J."/>
            <person name="Bourne D.G."/>
            <person name="Lyu Y."/>
            <person name="Liu C."/>
            <person name="Zhang S."/>
        </authorList>
    </citation>
    <scope>NUCLEOTIDE SEQUENCE [LARGE SCALE GENOMIC DNA]</scope>
    <source>
        <strain evidence="7 8">SCSIO 13291</strain>
    </source>
</reference>
<evidence type="ECO:0000256" key="6">
    <source>
        <dbReference type="SAM" id="Phobius"/>
    </source>
</evidence>
<keyword evidence="3 6" id="KW-1133">Transmembrane helix</keyword>
<evidence type="ECO:0000256" key="4">
    <source>
        <dbReference type="ARBA" id="ARBA00023136"/>
    </source>
</evidence>
<evidence type="ECO:0000313" key="7">
    <source>
        <dbReference type="EMBL" id="WZW98110.1"/>
    </source>
</evidence>